<gene>
    <name evidence="1" type="ORF">EYF80_023122</name>
</gene>
<proteinExistence type="predicted"/>
<accession>A0A4Z2HL61</accession>
<name>A0A4Z2HL61_9TELE</name>
<evidence type="ECO:0000313" key="1">
    <source>
        <dbReference type="EMBL" id="TNN66588.1"/>
    </source>
</evidence>
<evidence type="ECO:0000313" key="2">
    <source>
        <dbReference type="Proteomes" id="UP000314294"/>
    </source>
</evidence>
<sequence length="63" mass="6990">MLSSLSSSPQFPPIMLFLTTTPSLTRGFMWKAMSRDLLTMKVPIHATSSTLAQKQKAFSNQNS</sequence>
<dbReference type="EMBL" id="SRLO01000216">
    <property type="protein sequence ID" value="TNN66588.1"/>
    <property type="molecule type" value="Genomic_DNA"/>
</dbReference>
<dbReference type="AlphaFoldDB" id="A0A4Z2HL61"/>
<protein>
    <submittedName>
        <fullName evidence="1">Uncharacterized protein</fullName>
    </submittedName>
</protein>
<reference evidence="1 2" key="1">
    <citation type="submission" date="2019-03" db="EMBL/GenBank/DDBJ databases">
        <title>First draft genome of Liparis tanakae, snailfish: a comprehensive survey of snailfish specific genes.</title>
        <authorList>
            <person name="Kim W."/>
            <person name="Song I."/>
            <person name="Jeong J.-H."/>
            <person name="Kim D."/>
            <person name="Kim S."/>
            <person name="Ryu S."/>
            <person name="Song J.Y."/>
            <person name="Lee S.K."/>
        </authorList>
    </citation>
    <scope>NUCLEOTIDE SEQUENCE [LARGE SCALE GENOMIC DNA]</scope>
    <source>
        <tissue evidence="1">Muscle</tissue>
    </source>
</reference>
<organism evidence="1 2">
    <name type="scientific">Liparis tanakae</name>
    <name type="common">Tanaka's snailfish</name>
    <dbReference type="NCBI Taxonomy" id="230148"/>
    <lineage>
        <taxon>Eukaryota</taxon>
        <taxon>Metazoa</taxon>
        <taxon>Chordata</taxon>
        <taxon>Craniata</taxon>
        <taxon>Vertebrata</taxon>
        <taxon>Euteleostomi</taxon>
        <taxon>Actinopterygii</taxon>
        <taxon>Neopterygii</taxon>
        <taxon>Teleostei</taxon>
        <taxon>Neoteleostei</taxon>
        <taxon>Acanthomorphata</taxon>
        <taxon>Eupercaria</taxon>
        <taxon>Perciformes</taxon>
        <taxon>Cottioidei</taxon>
        <taxon>Cottales</taxon>
        <taxon>Liparidae</taxon>
        <taxon>Liparis</taxon>
    </lineage>
</organism>
<comment type="caution">
    <text evidence="1">The sequence shown here is derived from an EMBL/GenBank/DDBJ whole genome shotgun (WGS) entry which is preliminary data.</text>
</comment>
<keyword evidence="2" id="KW-1185">Reference proteome</keyword>
<dbReference type="Proteomes" id="UP000314294">
    <property type="component" value="Unassembled WGS sequence"/>
</dbReference>